<feature type="region of interest" description="Disordered" evidence="1">
    <location>
        <begin position="188"/>
        <end position="217"/>
    </location>
</feature>
<feature type="region of interest" description="Disordered" evidence="1">
    <location>
        <begin position="2539"/>
        <end position="2559"/>
    </location>
</feature>
<feature type="region of interest" description="Disordered" evidence="1">
    <location>
        <begin position="1355"/>
        <end position="1375"/>
    </location>
</feature>
<name>A0A811JTM2_9BILA</name>
<accession>A0A811JTM2</accession>
<evidence type="ECO:0000313" key="3">
    <source>
        <dbReference type="Proteomes" id="UP000614601"/>
    </source>
</evidence>
<feature type="region of interest" description="Disordered" evidence="1">
    <location>
        <begin position="3131"/>
        <end position="3151"/>
    </location>
</feature>
<feature type="region of interest" description="Disordered" evidence="1">
    <location>
        <begin position="2021"/>
        <end position="2041"/>
    </location>
</feature>
<protein>
    <submittedName>
        <fullName evidence="2">Uncharacterized protein</fullName>
    </submittedName>
</protein>
<reference evidence="2" key="1">
    <citation type="submission" date="2020-09" db="EMBL/GenBank/DDBJ databases">
        <authorList>
            <person name="Kikuchi T."/>
        </authorList>
    </citation>
    <scope>NUCLEOTIDE SEQUENCE</scope>
    <source>
        <strain evidence="2">SH1</strain>
    </source>
</reference>
<feature type="region of interest" description="Disordered" evidence="1">
    <location>
        <begin position="5203"/>
        <end position="5223"/>
    </location>
</feature>
<feature type="region of interest" description="Disordered" evidence="1">
    <location>
        <begin position="4759"/>
        <end position="4779"/>
    </location>
</feature>
<feature type="region of interest" description="Disordered" evidence="1">
    <location>
        <begin position="1799"/>
        <end position="1819"/>
    </location>
</feature>
<feature type="region of interest" description="Disordered" evidence="1">
    <location>
        <begin position="1577"/>
        <end position="1597"/>
    </location>
</feature>
<feature type="region of interest" description="Disordered" evidence="1">
    <location>
        <begin position="2243"/>
        <end position="2263"/>
    </location>
</feature>
<feature type="region of interest" description="Disordered" evidence="1">
    <location>
        <begin position="350"/>
        <end position="369"/>
    </location>
</feature>
<feature type="region of interest" description="Disordered" evidence="1">
    <location>
        <begin position="2169"/>
        <end position="2189"/>
    </location>
</feature>
<proteinExistence type="predicted"/>
<gene>
    <name evidence="2" type="ORF">BOKJ2_LOCUS1162</name>
</gene>
<dbReference type="Proteomes" id="UP000783686">
    <property type="component" value="Unassembled WGS sequence"/>
</dbReference>
<feature type="compositionally biased region" description="Polar residues" evidence="1">
    <location>
        <begin position="13"/>
        <end position="25"/>
    </location>
</feature>
<comment type="caution">
    <text evidence="2">The sequence shown here is derived from an EMBL/GenBank/DDBJ whole genome shotgun (WGS) entry which is preliminary data.</text>
</comment>
<feature type="region of interest" description="Disordered" evidence="1">
    <location>
        <begin position="1"/>
        <end position="42"/>
    </location>
</feature>
<feature type="region of interest" description="Disordered" evidence="1">
    <location>
        <begin position="3501"/>
        <end position="3521"/>
    </location>
</feature>
<organism evidence="2 3">
    <name type="scientific">Bursaphelenchus okinawaensis</name>
    <dbReference type="NCBI Taxonomy" id="465554"/>
    <lineage>
        <taxon>Eukaryota</taxon>
        <taxon>Metazoa</taxon>
        <taxon>Ecdysozoa</taxon>
        <taxon>Nematoda</taxon>
        <taxon>Chromadorea</taxon>
        <taxon>Rhabditida</taxon>
        <taxon>Tylenchina</taxon>
        <taxon>Tylenchomorpha</taxon>
        <taxon>Aphelenchoidea</taxon>
        <taxon>Aphelenchoididae</taxon>
        <taxon>Bursaphelenchus</taxon>
    </lineage>
</organism>
<feature type="region of interest" description="Disordered" evidence="1">
    <location>
        <begin position="5647"/>
        <end position="5667"/>
    </location>
</feature>
<keyword evidence="3" id="KW-1185">Reference proteome</keyword>
<feature type="region of interest" description="Disordered" evidence="1">
    <location>
        <begin position="5573"/>
        <end position="5593"/>
    </location>
</feature>
<evidence type="ECO:0000313" key="2">
    <source>
        <dbReference type="EMBL" id="CAD5206478.1"/>
    </source>
</evidence>
<feature type="region of interest" description="Disordered" evidence="1">
    <location>
        <begin position="4019"/>
        <end position="4039"/>
    </location>
</feature>
<dbReference type="EMBL" id="CAJFCW020000001">
    <property type="protein sequence ID" value="CAG9081934.1"/>
    <property type="molecule type" value="Genomic_DNA"/>
</dbReference>
<feature type="region of interest" description="Disordered" evidence="1">
    <location>
        <begin position="1947"/>
        <end position="1967"/>
    </location>
</feature>
<dbReference type="OrthoDB" id="5872237at2759"/>
<dbReference type="Proteomes" id="UP000614601">
    <property type="component" value="Unassembled WGS sequence"/>
</dbReference>
<dbReference type="EMBL" id="CAJFDH010000001">
    <property type="protein sequence ID" value="CAD5206478.1"/>
    <property type="molecule type" value="Genomic_DNA"/>
</dbReference>
<sequence>MSGPPKPPRLKSNPDNSIQNPTWTVTRRERTGTSPLRLNDEHGAPYYHTRTITTTERVQILQMPLDVTDSDAARLRLLSMSPTGEATRSVHSTTTTIKAGGTPVISGVTGQGVPLFNGIYMNSHQRQTTTVITTTTTTYKVMDDGSEEEYDIVQENEDKQLTIDVPLGITSQDRPTNASYIMIGSATDSSLSPITSEDDRHSKDNASESTEDETEKLDWAEVSTRNKKKMTSLTYRTNTSSSGSLDETDYVHLYKDGTEYVICPTDTPIDILYTNRKEELTNRNITDFVSLYHSGFSKTNEPQEYDDALPSTSQASEYKLQSGPIDETARQGEVEGLPLENHVSVYHSGRSDVEPHKHEEPVAEPVKEKSDTIGKIVGMFKRTPAHDDYPASEAYTGPIDETARQGEVEGLPLEHHVSVYHSGRSDVVPHKHEEPVVEPVKEKSDKIDKIVGMFKRTPAHDDYPASEAYTGPIDETARQGEVEGMPLEHHVSVYHSGRSDVEPHKHEEPVVELVKEKSDKIGKIVGMFKRTPAHDDYPASEAYTGPIDETARQGEVEGLPLEHHVSVYHSGRSDVVPHKHEEPVAEPVKEKSDTIGKIVGMFKRTPAHEDYPASEAYTGPIDETARQGEVEGLPLEHHVSVYHSGRSDVEPHKHEEPVAEPVKEKSDTIGKIVGMFKRTPAHDDYPASEAYTGPIDETARQGEVKGLPLEHHVSVYHSGRSDVVPHKHEEPVAEPVKEKSDTIGKIVGMFKRTPAHDDYPASEAYTGPIDETARQVVELVKEKSDKIAKIVGMFKRTPAHEDYPASVAYTGPIDETARQGEVEGLPLEHHVSVYHSGRSDVEPHKHEEPVAEPVKEKSDTIGKIVGMFKRTPAHEDYPASEAYTGPIDETARQGEVEGLPLEHHVSVYHSGRSDVVPHKHEEPVVEPVKEKSDKIAKIVGMFKRTPAHEDYPASEAYTGPIDETARQGEVEGLPLEHHVSVYHSGRSDVVPHKHEEPVVEPVKEKSDKIAKIVGMFKRTPAHEDYPASEAYTGPIDETARQGEVEGLPLEHHVSVYHSGRSDVVPHKHEEPVVEPVKEKSDTIGKIVGMFKRTPAHEDYPASVAYTGPIDETARQGEVEGLPLEHHVSVYHSGRSDVEPHKHEEPVVELVKEKSDKIGKIVGMFKRTPAHEDYPASEAYTGPIDETARQGEVEGLPLEHHVSVYHSGRSDVEPHKHEEPVVEPVIEKSDKIGKIVGMFKRTPAHEDYPASEAYTGPIDETARQGEVEGLPLEHHVSVYHSGRSDVVPHKHEEPVAEPVKEKSDTIGKIVGMFKRTPAHEDYPASEAYTGPIDETARQGEVEGLPLEHHVSVYHSGRSDVEPHKHEEPVAEPVKEKSDTIGKIVGMFKRTPAHDDYPASEAYTGPIDETARQGEVEGLPLEHHVSVYHSGRSDVEPHKHEEPVVELVKEKSDKIGKIVGMFKRTPAHEDYPASEAYTGPIDETARQGEVEGLPLEHHVSVYHSGRSDVVPHKHEEPVVEPVKEKSDKIDKIVGMFKRTPAHDDYPASEAYTGPIDETARQGEVEGLPLEHHVSVYHSGRSDVEPHKHEEPVAEPVKEKSDTIGKIVGMFKRTPAHEDYPASVAYTGPIDETARQGEVEGLPLEHHVSVYHSGRSDVEPHKHEEPVVELVKEKSDKIGKIVGMFKRTPAHEDYPASEAYTGPIDETARQGEVEGLPLEHHVSVYHSGRSDVVPHKHEEPVVEPVKEKSDKIDKIVGMFKRTPAHEDYPASEAYTGPIDETARQGEVEGLPLEHHVSVYHSGRSDVEPHKHEEPVAEPVKEKSDTIGKIVGMFKRTPAHEDYPASEAYTGPIDETARQGEVEGLPLEHHVSVYHSGRSDVEPHKHEEPVVEPVKEKSDKIAKIVGMFKRTPAHEDYPASEAYTGPIDETARQGEVEGLPLEHHVSVYHSGRSDVEPHKHEEPVAEPVKEKSDTIGKIVGMFKRTPAHDDYPASEAYTGPIDETARQGEVEGLPLEHHVSVYHSGRSDVEPHKHEEPVAEPVKEKSDTIGKIVGMFKRTPAHEDYPASEAYTGPIDETARQGEVEGLPLEHHVSVYHSGRSDVVPHKHEEPVVEPVKEKSDKIAKIVGMFKRTPAHEDYPASEAYTGPIDETARQGEVEGLPLEHHVSVYHSGRSDVEPHKHEEPVAEPVKEKSDTIGKIVGMFKRTPAHDDYPASEAYTGPIDETARQGEVEGLPLEHHVSVYHSGRSDVEPHKHEEPVAEPVKEKSDTIGKIVGMFKRTPAHEDYPASEAYTGPIDETARQGEVEGLPLEHHVSVYHSGRSDVVPHKHEEPVVEPVKEKSDKIAKIVGMFKRTPAHEDYPASEAYTGPIDETARQGEVEGLPLEHHVSVYHSGRSDVEPHKHEEPVVELVKEKSDKIAKIVGMFKRTPAHEDYPASVAYTGPIDETARQGEVEGLPLEHHVSVYHSGRSDVEPHKHEEPVVEPVKEKSDKIAKIVGMFKRTPAHEDYPASVAYTGPIDETARQGEVEGLPLEHHVSVYHSGRSDVEPHKHEEPVAEPVKEKSDTIGKIVGMFKRTPAHEDYPASEAYTGPIDETARQGEVEGLPLEHHVSVYHSGRSDVEPHKHEEPVAEPVKEKSDTIGKIVGMFKRTPAHDDYPASEAYTGPIDETARQGEVEGLPLEHHVSVYHSGRSDVVPHKHEEPVVEPVKEKSDKIDKIVGMFKRTPAHDDYPASEAYTGPIDETARQGEVEGMPLEHHVSVYHSGRSDVEPHKHEEPVVELVKEKSDTIGKIVGMFKRTPAHDDYPASEAYTGPIDETARQGEVKGLPLEHHVSVYHSGRSDVVPHKHEEPVAEPVKEKSDTIGKIVGMFKRTPAHDDYPASEAYTGPIDETARQGEVEGMPLEHHVSVYHSGRSDVEPHKHEEPVVELVKEKSDKIAKIVGMFKRTPAHEDYPASEAYTGPIDETARQGEVEGLPLEHHVSVYHSGRSDVEPHKHEEPVVELVKEKSDKIAKIVGMFKRTPAHEDYPASVAYTGPIDETARQGEVEGLPLEHHVSVYHSGRSDVEPHKHEEPVVEPVKEKSDKIAKIVGMFKRTPAHEDYPASVAYTGPIDETARQGEVEGLPLEHHVSVYHSGRSDVEPHKHEEPVAEPVKEKSDTIGKIVGMFKRTPAHEDYPASEAYTGPIDETARQGEVEGLPLEHHVSVYHSGRSDVVPHKHEEPVVEPVKEKSDKIAKIVGMFKRTPAHEDYPASEAYTGPIDETARQGEVEGLPLEHHVSVYHSGRSDVEPHKHEEPVVELVKEKSDKIAKIVGMFKRTPAHEDYPASVAYTGPIDETARQGEVEGLPLEHHVSVYHSGRSDVEPHKHEEPVVEPVKEKSDKIAKIVGMFKRTPAHEDYPASVAYTGPIDETARQGEVEGLPLEHHVSVYHSGRSDVEPHKHEEPVAEPVKEKSDTIGKIVGMFKRTPAHEDYPASEAYTGPIDETARQGEVEGLPLEHHVSVYHSGRSDVEPHKHEEPVAEPVKEKSDTIGKIVGMFKRTPAHDDYPASEAYTGPIDETARQGEVEGLPLEHHVSVYHSGRSDVVPHKHEEPVVEPVKEKSDKIDKIVGMFKRTPAHDDYPASEAYTGPIDETARQGEVEGMPLEHHVSVYHSGRSDVEPHKHEEPVVELVKEKSDTIGKIVGMFKRTPAHDDYPASEAYTGPIDETARQGEVKGLPLEHHVSVYHSGRSDVVPHKHEEPVAEPVKEKSDTIGKIVGMFKRTPAHDDYPASEAYTGPIDETARQGEVEGMPLEHHVSVYHSGRSDVEPHKHEEPVVELVKEKSDKIAKIVGMFKRTPAHEDYPASEAYTGPIDETARQGEVEGLPLEHHVSVYHSGRSDVEPHKHEEPVVELVKEKSDKIAKIVGMFKRTPAHEDYPASVAYTGPIDETARQGEVEGLPLEHHVSVYHSGRSDVEPHKHEEPVVEPVKEKSDKIAKIVGMFKRTPAHEDYPASVAYTGPIDETARQGEVEGLPLEHHVSVYHSGRSDVEPHKHEEPVAEPVKEKSDTIGKIVGMFKRTPAHEDYPASEAYTGPIDETARQGEVEGLPLEHHVSVYHSGRSDVVPHKHEEPVVEPVKEKSDKIAKIVGMFKRTPAHEDYPASEAYTGPIDETARQGEVEGLPLEHHVSVYHSGRSDVVPHKHEEPVVEPVKEKSDKIAKIVGMFKRTPAHEDYPASEAYTGPIDETARQGEVEGLPLEHHVSVYHSGRSDVVPHKHEEPVVEPVKEKSDTIGKIVGMFKRTPAHEDYPASVAYTGPIDETARQGEVEGLPLEHHVSVYHSGRSDVEPHKHEEPVVELVKEKSDKIGKIVGMFKRTPAHEDYPASEAYTGPIDETARQGEVEGLPLEHHVSVYHSGRSDVEPHKHEEPVVEPVIEKSDKIGKIVGMFKRTPAHEDYPASEAYTGPIDETARQGEVEGLPLEHHVSVYHSGRSDVVPHKHEEPVAEPVKEKSDTIGKIVGMFKRTPAHDDYPASEAYTGPIDETARQGEVEGLPLEHHVSVYHSGRSDVEPHKHEEPVAEPVKEKSDTIGKIVGMFKRTPAHEDYPASVAYTGPIDETARQGEVEGLPLEHHVSVYHSGRSDVEPHKHEEPVVELVKEKSDKIGKIVGMFKRTPAHEDYPASEAYTGPIDETARQGEVEGLPLEHHVSVYHSGRSDVVPHKHEEPVVEPVKEKSDKIDKIVGMFKRTPAHEDYPASEAYTGPIDETARQGEVEGLPLEHHVSVYHSGRSDVEPHKHEEPVAEPVKEKSDTIGKIVGMFKRTPAHEDYPASVAYTGPIDETARQGEVEGLPLEHHVSVYHSGRSDVEPHKHEEPVVELVKEKSDKIGKIVGMFKRTPAHEDYPASEAYTGPIDETARQGEVEGLPLEHHVSVYHSGRSDVVPHKHEEPVVEPVKEKSDKIDKIVGMFKRTPAHEDYPASEAYTGPIDETARQGEVEGLPLEHHVSVYHSGRSDVEPHKHEEPVAEPVKEKSDTIGKIVGMFKRTPAHEDYPASVAYTGPIDETARQGEVEGLPLEHHVSVYHSGRSDVEPHKHEEPVVELVKEKSDKIAKIVGMFKRTPAHEDYPASEAYTGPIDETARQGEVEGLPLEHHVSVYHSGRSDVVPHKHEEPVAEPVKEKSDTIGKIVGMFKRTPAHEDYPASEAYTGPIDETARQGEVEGLPLEHHVSVYHSGRSDVEPHKHEEPVAEPVKEKSDTIGKIVGMFKRTPAHDDYPASEAYTGPIDETARQGEVEGLPLEHHVSVYHSGRSDVEPHKHEEPVVELVKEKSDKIGKIVGMFKRTPAHEDYPASEAYTGPIDETARQGEVEGLPLEHHVSVYHSGRSDVEPHKHEEPVAEPVKEKSDTIGKIVGMFKRTPAHDDYPASEAYTGPIDETARQGEVEGLPLEHHVSVYHSGRSDVEPHKHEEPVVELVKEKSDKIGKIVGMFKRTPAHDDYPASEAYTGPIDETARQGEVEGLPLEHHVSVYHSGRSDVEPHKHEEPVVELVKEKSDKIGKIVGMFKRTPAHEDYPASEAYTGPIDETARQGEVEGLPLEHHVSVYHSGRSDVEPHKHEEPVAEPVKEKSDTIGKIVGMFKRTPAHEDYPASEAYTGPIDETARQGEVEGLPLEHHVSVYHSGRSDVEPHKHEEPVAEPVKEKSDTIGKIVGMFKRTPAHEDYPRFRSLHWSN</sequence>
<feature type="compositionally biased region" description="Basic and acidic residues" evidence="1">
    <location>
        <begin position="197"/>
        <end position="206"/>
    </location>
</feature>
<feature type="region of interest" description="Disordered" evidence="1">
    <location>
        <begin position="5351"/>
        <end position="5371"/>
    </location>
</feature>
<feature type="region of interest" description="Disordered" evidence="1">
    <location>
        <begin position="3427"/>
        <end position="3447"/>
    </location>
</feature>
<feature type="region of interest" description="Disordered" evidence="1">
    <location>
        <begin position="4537"/>
        <end position="4557"/>
    </location>
</feature>
<feature type="region of interest" description="Disordered" evidence="1">
    <location>
        <begin position="837"/>
        <end position="857"/>
    </location>
</feature>
<feature type="region of interest" description="Disordered" evidence="1">
    <location>
        <begin position="2613"/>
        <end position="2633"/>
    </location>
</feature>
<feature type="region of interest" description="Disordered" evidence="1">
    <location>
        <begin position="4981"/>
        <end position="5001"/>
    </location>
</feature>
<evidence type="ECO:0000256" key="1">
    <source>
        <dbReference type="SAM" id="MobiDB-lite"/>
    </source>
</evidence>
<feature type="region of interest" description="Disordered" evidence="1">
    <location>
        <begin position="645"/>
        <end position="665"/>
    </location>
</feature>